<keyword evidence="2" id="KW-1185">Reference proteome</keyword>
<dbReference type="EMBL" id="JAGGLB010000004">
    <property type="protein sequence ID" value="MBP1990302.1"/>
    <property type="molecule type" value="Genomic_DNA"/>
</dbReference>
<accession>A0ABS4IRV5</accession>
<evidence type="ECO:0000313" key="1">
    <source>
        <dbReference type="EMBL" id="MBP1990302.1"/>
    </source>
</evidence>
<dbReference type="RefSeq" id="WP_209971080.1">
    <property type="nucleotide sequence ID" value="NZ_JAGGLB010000004.1"/>
</dbReference>
<reference evidence="1 2" key="1">
    <citation type="submission" date="2021-03" db="EMBL/GenBank/DDBJ databases">
        <title>Genomic Encyclopedia of Type Strains, Phase IV (KMG-IV): sequencing the most valuable type-strain genomes for metagenomic binning, comparative biology and taxonomic classification.</title>
        <authorList>
            <person name="Goeker M."/>
        </authorList>
    </citation>
    <scope>NUCLEOTIDE SEQUENCE [LARGE SCALE GENOMIC DNA]</scope>
    <source>
        <strain evidence="1 2">DSM 26048</strain>
    </source>
</reference>
<sequence length="55" mass="6674">MQKQTLQIKNLKAEWHSICLSYYEVLFASCLDDKTKQKLIDKMNYHHSRKHNNHN</sequence>
<evidence type="ECO:0000313" key="2">
    <source>
        <dbReference type="Proteomes" id="UP001519287"/>
    </source>
</evidence>
<protein>
    <submittedName>
        <fullName evidence="1">Uncharacterized protein</fullName>
    </submittedName>
</protein>
<dbReference type="Proteomes" id="UP001519287">
    <property type="component" value="Unassembled WGS sequence"/>
</dbReference>
<name>A0ABS4IRV5_9BACL</name>
<organism evidence="1 2">
    <name type="scientific">Paenibacillus eucommiae</name>
    <dbReference type="NCBI Taxonomy" id="1355755"/>
    <lineage>
        <taxon>Bacteria</taxon>
        <taxon>Bacillati</taxon>
        <taxon>Bacillota</taxon>
        <taxon>Bacilli</taxon>
        <taxon>Bacillales</taxon>
        <taxon>Paenibacillaceae</taxon>
        <taxon>Paenibacillus</taxon>
    </lineage>
</organism>
<comment type="caution">
    <text evidence="1">The sequence shown here is derived from an EMBL/GenBank/DDBJ whole genome shotgun (WGS) entry which is preliminary data.</text>
</comment>
<proteinExistence type="predicted"/>
<gene>
    <name evidence="1" type="ORF">J2Z66_001900</name>
</gene>